<feature type="region of interest" description="Disordered" evidence="1">
    <location>
        <begin position="525"/>
        <end position="551"/>
    </location>
</feature>
<dbReference type="STRING" id="543877.AM2010_755"/>
<dbReference type="PROSITE" id="PS50887">
    <property type="entry name" value="GGDEF"/>
    <property type="match status" value="1"/>
</dbReference>
<accession>A0A0G3X883</accession>
<dbReference type="Proteomes" id="UP000037643">
    <property type="component" value="Chromosome"/>
</dbReference>
<keyword evidence="6" id="KW-1185">Reference proteome</keyword>
<dbReference type="InterPro" id="IPR029787">
    <property type="entry name" value="Nucleotide_cyclase"/>
</dbReference>
<dbReference type="Pfam" id="PF00563">
    <property type="entry name" value="EAL"/>
    <property type="match status" value="1"/>
</dbReference>
<dbReference type="PANTHER" id="PTHR44757:SF2">
    <property type="entry name" value="BIOFILM ARCHITECTURE MAINTENANCE PROTEIN MBAA"/>
    <property type="match status" value="1"/>
</dbReference>
<dbReference type="SMART" id="SM00052">
    <property type="entry name" value="EAL"/>
    <property type="match status" value="1"/>
</dbReference>
<feature type="domain" description="EAL" evidence="3">
    <location>
        <begin position="275"/>
        <end position="525"/>
    </location>
</feature>
<dbReference type="KEGG" id="amx:AM2010_755"/>
<dbReference type="SMART" id="SM00267">
    <property type="entry name" value="GGDEF"/>
    <property type="match status" value="1"/>
</dbReference>
<dbReference type="CDD" id="cd01948">
    <property type="entry name" value="EAL"/>
    <property type="match status" value="1"/>
</dbReference>
<keyword evidence="2" id="KW-0812">Transmembrane</keyword>
<dbReference type="EMBL" id="CP011805">
    <property type="protein sequence ID" value="AKM06836.1"/>
    <property type="molecule type" value="Genomic_DNA"/>
</dbReference>
<dbReference type="CDD" id="cd01949">
    <property type="entry name" value="GGDEF"/>
    <property type="match status" value="1"/>
</dbReference>
<name>A0A0G3X883_9SPHN</name>
<dbReference type="InterPro" id="IPR001633">
    <property type="entry name" value="EAL_dom"/>
</dbReference>
<dbReference type="RefSeq" id="WP_047805945.1">
    <property type="nucleotide sequence ID" value="NZ_CP011805.1"/>
</dbReference>
<feature type="transmembrane region" description="Helical" evidence="2">
    <location>
        <begin position="55"/>
        <end position="72"/>
    </location>
</feature>
<dbReference type="InterPro" id="IPR000160">
    <property type="entry name" value="GGDEF_dom"/>
</dbReference>
<sequence length="551" mass="60630">MAAESRNRQASHRADRDLIAIGIAVAAILMFVGTGGAVIPKIIGSWTGVAEAPDVVLVNALLLNIALIIFGWRRYSELVEEIGHRKAAEEKARLLAETDPLTGCLNRRSLPPATDDLIALQSVTGNGVAFAMVDLDNFKRINDINGHVAGDEVLRETARRIVALMPRETLVARLGGDEFACVLPYDAAQPERLDRLVQRMIETIAEPVSVADREVETTVSVGMATTLPTDVENRRSPDAQELMHRADIAMYHAKSCGKNGFCWFETQMEDELQFRNSLESGIREGLAAGEFVPYYEQQIDLESGELTGFEMLARWHSPRLGVVSPEVFIPVAESIGVIAELSEQLIERALDDARDWDPGLTLSVNISPLQFNDPWFPQRLLKLLLKANFPPQRFEIEITESCLHDNVPLVRSMIVSLRNQGIKVNLDDFGTGYSSFAQLRSLPFDRIKIDRSFVGEIGREGSASQIVNAIVALGHGLGMPITAEGIEDDAILSNLRALGRIKGQGYIYGRPETVEEVRERLKGLGRLAQPAAPGDDSEPENLPTTPVRKKA</sequence>
<keyword evidence="2" id="KW-0472">Membrane</keyword>
<evidence type="ECO:0000259" key="3">
    <source>
        <dbReference type="PROSITE" id="PS50883"/>
    </source>
</evidence>
<dbReference type="InterPro" id="IPR035919">
    <property type="entry name" value="EAL_sf"/>
</dbReference>
<dbReference type="SUPFAM" id="SSF141868">
    <property type="entry name" value="EAL domain-like"/>
    <property type="match status" value="1"/>
</dbReference>
<dbReference type="AlphaFoldDB" id="A0A0G3X883"/>
<feature type="transmembrane region" description="Helical" evidence="2">
    <location>
        <begin position="18"/>
        <end position="43"/>
    </location>
</feature>
<dbReference type="OrthoDB" id="9814202at2"/>
<evidence type="ECO:0000256" key="2">
    <source>
        <dbReference type="SAM" id="Phobius"/>
    </source>
</evidence>
<dbReference type="Pfam" id="PF00990">
    <property type="entry name" value="GGDEF"/>
    <property type="match status" value="1"/>
</dbReference>
<dbReference type="InterPro" id="IPR043128">
    <property type="entry name" value="Rev_trsase/Diguanyl_cyclase"/>
</dbReference>
<dbReference type="Gene3D" id="3.30.70.270">
    <property type="match status" value="1"/>
</dbReference>
<feature type="domain" description="GGDEF" evidence="4">
    <location>
        <begin position="126"/>
        <end position="266"/>
    </location>
</feature>
<evidence type="ECO:0000256" key="1">
    <source>
        <dbReference type="SAM" id="MobiDB-lite"/>
    </source>
</evidence>
<evidence type="ECO:0000313" key="6">
    <source>
        <dbReference type="Proteomes" id="UP000037643"/>
    </source>
</evidence>
<keyword evidence="2" id="KW-1133">Transmembrane helix</keyword>
<evidence type="ECO:0000259" key="4">
    <source>
        <dbReference type="PROSITE" id="PS50887"/>
    </source>
</evidence>
<gene>
    <name evidence="5" type="ORF">AM2010_755</name>
</gene>
<dbReference type="InterPro" id="IPR052155">
    <property type="entry name" value="Biofilm_reg_signaling"/>
</dbReference>
<dbReference type="Gene3D" id="3.20.20.450">
    <property type="entry name" value="EAL domain"/>
    <property type="match status" value="1"/>
</dbReference>
<protein>
    <submittedName>
        <fullName evidence="5">Diguanylate cyclase</fullName>
    </submittedName>
</protein>
<proteinExistence type="predicted"/>
<dbReference type="PROSITE" id="PS50883">
    <property type="entry name" value="EAL"/>
    <property type="match status" value="1"/>
</dbReference>
<reference evidence="5 6" key="1">
    <citation type="submission" date="2015-06" db="EMBL/GenBank/DDBJ databases">
        <authorList>
            <person name="Kim K.M."/>
        </authorList>
    </citation>
    <scope>NUCLEOTIDE SEQUENCE [LARGE SCALE GENOMIC DNA]</scope>
    <source>
        <strain evidence="5 6">KCTC 22370</strain>
    </source>
</reference>
<dbReference type="NCBIfam" id="TIGR00254">
    <property type="entry name" value="GGDEF"/>
    <property type="match status" value="1"/>
</dbReference>
<organism evidence="5 6">
    <name type="scientific">Pelagerythrobacter marensis</name>
    <dbReference type="NCBI Taxonomy" id="543877"/>
    <lineage>
        <taxon>Bacteria</taxon>
        <taxon>Pseudomonadati</taxon>
        <taxon>Pseudomonadota</taxon>
        <taxon>Alphaproteobacteria</taxon>
        <taxon>Sphingomonadales</taxon>
        <taxon>Erythrobacteraceae</taxon>
        <taxon>Pelagerythrobacter</taxon>
    </lineage>
</organism>
<evidence type="ECO:0000313" key="5">
    <source>
        <dbReference type="EMBL" id="AKM06836.1"/>
    </source>
</evidence>
<dbReference type="SUPFAM" id="SSF55073">
    <property type="entry name" value="Nucleotide cyclase"/>
    <property type="match status" value="1"/>
</dbReference>
<dbReference type="PATRIC" id="fig|543877.4.peg.762"/>
<dbReference type="PANTHER" id="PTHR44757">
    <property type="entry name" value="DIGUANYLATE CYCLASE DGCP"/>
    <property type="match status" value="1"/>
</dbReference>